<dbReference type="Gene3D" id="1.10.10.10">
    <property type="entry name" value="Winged helix-like DNA-binding domain superfamily/Winged helix DNA-binding domain"/>
    <property type="match status" value="1"/>
</dbReference>
<evidence type="ECO:0000256" key="5">
    <source>
        <dbReference type="SAM" id="MobiDB-lite"/>
    </source>
</evidence>
<dbReference type="Pfam" id="PF04542">
    <property type="entry name" value="Sigma70_r2"/>
    <property type="match status" value="1"/>
</dbReference>
<feature type="domain" description="RNA polymerase sigma factor 70 region 4 type 2" evidence="7">
    <location>
        <begin position="251"/>
        <end position="299"/>
    </location>
</feature>
<keyword evidence="9" id="KW-1185">Reference proteome</keyword>
<dbReference type="NCBIfam" id="TIGR02937">
    <property type="entry name" value="sigma70-ECF"/>
    <property type="match status" value="1"/>
</dbReference>
<name>B9L046_THERP</name>
<dbReference type="GO" id="GO:0003677">
    <property type="term" value="F:DNA binding"/>
    <property type="evidence" value="ECO:0007669"/>
    <property type="project" value="InterPro"/>
</dbReference>
<keyword evidence="3" id="KW-0731">Sigma factor</keyword>
<evidence type="ECO:0000256" key="4">
    <source>
        <dbReference type="ARBA" id="ARBA00023163"/>
    </source>
</evidence>
<dbReference type="PANTHER" id="PTHR43133">
    <property type="entry name" value="RNA POLYMERASE ECF-TYPE SIGMA FACTO"/>
    <property type="match status" value="1"/>
</dbReference>
<accession>B9L046</accession>
<dbReference type="CDD" id="cd06171">
    <property type="entry name" value="Sigma70_r4"/>
    <property type="match status" value="1"/>
</dbReference>
<dbReference type="InterPro" id="IPR039425">
    <property type="entry name" value="RNA_pol_sigma-70-like"/>
</dbReference>
<dbReference type="InterPro" id="IPR013324">
    <property type="entry name" value="RNA_pol_sigma_r3/r4-like"/>
</dbReference>
<dbReference type="PANTHER" id="PTHR43133:SF51">
    <property type="entry name" value="RNA POLYMERASE SIGMA FACTOR"/>
    <property type="match status" value="1"/>
</dbReference>
<dbReference type="SUPFAM" id="SSF88946">
    <property type="entry name" value="Sigma2 domain of RNA polymerase sigma factors"/>
    <property type="match status" value="1"/>
</dbReference>
<feature type="domain" description="RNA polymerase sigma-70 region 2" evidence="6">
    <location>
        <begin position="147"/>
        <end position="214"/>
    </location>
</feature>
<dbReference type="Gene3D" id="1.10.1740.10">
    <property type="match status" value="1"/>
</dbReference>
<dbReference type="InterPro" id="IPR013325">
    <property type="entry name" value="RNA_pol_sigma_r2"/>
</dbReference>
<comment type="similarity">
    <text evidence="1">Belongs to the sigma-70 factor family. ECF subfamily.</text>
</comment>
<evidence type="ECO:0000259" key="7">
    <source>
        <dbReference type="Pfam" id="PF08281"/>
    </source>
</evidence>
<dbReference type="InterPro" id="IPR036388">
    <property type="entry name" value="WH-like_DNA-bd_sf"/>
</dbReference>
<dbReference type="GO" id="GO:0016987">
    <property type="term" value="F:sigma factor activity"/>
    <property type="evidence" value="ECO:0007669"/>
    <property type="project" value="UniProtKB-KW"/>
</dbReference>
<dbReference type="AlphaFoldDB" id="B9L046"/>
<dbReference type="Pfam" id="PF08281">
    <property type="entry name" value="Sigma70_r4_2"/>
    <property type="match status" value="1"/>
</dbReference>
<evidence type="ECO:0000256" key="2">
    <source>
        <dbReference type="ARBA" id="ARBA00023015"/>
    </source>
</evidence>
<dbReference type="HOGENOM" id="CLU_888339_0_0_0"/>
<dbReference type="InterPro" id="IPR013249">
    <property type="entry name" value="RNA_pol_sigma70_r4_t2"/>
</dbReference>
<evidence type="ECO:0000256" key="3">
    <source>
        <dbReference type="ARBA" id="ARBA00023082"/>
    </source>
</evidence>
<dbReference type="Proteomes" id="UP000000447">
    <property type="component" value="Chromosome"/>
</dbReference>
<evidence type="ECO:0000313" key="9">
    <source>
        <dbReference type="Proteomes" id="UP000000447"/>
    </source>
</evidence>
<proteinExistence type="inferred from homology"/>
<protein>
    <submittedName>
        <fullName evidence="8">Group3 RNA polymerase sigma factor</fullName>
    </submittedName>
</protein>
<feature type="region of interest" description="Disordered" evidence="5">
    <location>
        <begin position="36"/>
        <end position="59"/>
    </location>
</feature>
<dbReference type="InterPro" id="IPR007627">
    <property type="entry name" value="RNA_pol_sigma70_r2"/>
</dbReference>
<evidence type="ECO:0000256" key="1">
    <source>
        <dbReference type="ARBA" id="ARBA00010641"/>
    </source>
</evidence>
<gene>
    <name evidence="8" type="ordered locus">trd_1050</name>
</gene>
<keyword evidence="2" id="KW-0805">Transcription regulation</keyword>
<evidence type="ECO:0000259" key="6">
    <source>
        <dbReference type="Pfam" id="PF04542"/>
    </source>
</evidence>
<dbReference type="InterPro" id="IPR014284">
    <property type="entry name" value="RNA_pol_sigma-70_dom"/>
</dbReference>
<reference evidence="8 9" key="1">
    <citation type="journal article" date="2009" name="PLoS ONE">
        <title>Complete genome sequence of the aerobic CO-oxidizing thermophile Thermomicrobium roseum.</title>
        <authorList>
            <person name="Wu D."/>
            <person name="Raymond J."/>
            <person name="Wu M."/>
            <person name="Chatterji S."/>
            <person name="Ren Q."/>
            <person name="Graham J.E."/>
            <person name="Bryant D.A."/>
            <person name="Robb F."/>
            <person name="Colman A."/>
            <person name="Tallon L.J."/>
            <person name="Badger J.H."/>
            <person name="Madupu R."/>
            <person name="Ward N.L."/>
            <person name="Eisen J.A."/>
        </authorList>
    </citation>
    <scope>NUCLEOTIDE SEQUENCE [LARGE SCALE GENOMIC DNA]</scope>
    <source>
        <strain evidence="9">ATCC 27502 / DSM 5159 / P-2</strain>
    </source>
</reference>
<sequence>MNQRAGHAGLGFAPFLEQHEPKETLFAHFDEYSTLQHSMTGRPNRSTERKKPTPPVKAPASVAAIVAAQPEPVSSVSPAHRIDNRIESVYDRPVRSVAVSTPHPDEPSFVIDTGGPGMSGSVALSAADELRCVARAKAGDHDAFALLYQKYERSVYQFIYRMVGNAEEASDLTQECFIKAYRALPQTTDDLNVGGWLRRIATNVCLDALRRRNRLRWLRLDHLASWQNSSLRSDAIDPERALLETETQDTVERVLQRLQPHYRAALILREYEGYSSEEIAQILGISRSAAKSLLFRAREEFRRLFREMEAQSD</sequence>
<dbReference type="EMBL" id="CP001275">
    <property type="protein sequence ID" value="ACM05026.1"/>
    <property type="molecule type" value="Genomic_DNA"/>
</dbReference>
<dbReference type="STRING" id="309801.trd_1050"/>
<organism evidence="8 9">
    <name type="scientific">Thermomicrobium roseum (strain ATCC 27502 / DSM 5159 / P-2)</name>
    <dbReference type="NCBI Taxonomy" id="309801"/>
    <lineage>
        <taxon>Bacteria</taxon>
        <taxon>Pseudomonadati</taxon>
        <taxon>Thermomicrobiota</taxon>
        <taxon>Thermomicrobia</taxon>
        <taxon>Thermomicrobiales</taxon>
        <taxon>Thermomicrobiaceae</taxon>
        <taxon>Thermomicrobium</taxon>
    </lineage>
</organism>
<dbReference type="eggNOG" id="COG1595">
    <property type="taxonomic scope" value="Bacteria"/>
</dbReference>
<dbReference type="SUPFAM" id="SSF88659">
    <property type="entry name" value="Sigma3 and sigma4 domains of RNA polymerase sigma factors"/>
    <property type="match status" value="1"/>
</dbReference>
<evidence type="ECO:0000313" key="8">
    <source>
        <dbReference type="EMBL" id="ACM05026.1"/>
    </source>
</evidence>
<keyword evidence="4" id="KW-0804">Transcription</keyword>
<dbReference type="GO" id="GO:0006352">
    <property type="term" value="P:DNA-templated transcription initiation"/>
    <property type="evidence" value="ECO:0007669"/>
    <property type="project" value="InterPro"/>
</dbReference>
<dbReference type="KEGG" id="tro:trd_1050"/>